<feature type="non-terminal residue" evidence="1">
    <location>
        <position position="67"/>
    </location>
</feature>
<name>X1B6Z8_9ZZZZ</name>
<evidence type="ECO:0000313" key="1">
    <source>
        <dbReference type="EMBL" id="GAG91519.1"/>
    </source>
</evidence>
<comment type="caution">
    <text evidence="1">The sequence shown here is derived from an EMBL/GenBank/DDBJ whole genome shotgun (WGS) entry which is preliminary data.</text>
</comment>
<dbReference type="EMBL" id="BART01027286">
    <property type="protein sequence ID" value="GAG91519.1"/>
    <property type="molecule type" value="Genomic_DNA"/>
</dbReference>
<protein>
    <submittedName>
        <fullName evidence="1">Uncharacterized protein</fullName>
    </submittedName>
</protein>
<organism evidence="1">
    <name type="scientific">marine sediment metagenome</name>
    <dbReference type="NCBI Taxonomy" id="412755"/>
    <lineage>
        <taxon>unclassified sequences</taxon>
        <taxon>metagenomes</taxon>
        <taxon>ecological metagenomes</taxon>
    </lineage>
</organism>
<dbReference type="AlphaFoldDB" id="X1B6Z8"/>
<sequence>MESTIDDLPELKPVKAITTLTVLNNMINGDENVDLKTDIANPKALALLTVIGKLYSERDFDLPALYI</sequence>
<gene>
    <name evidence="1" type="ORF">S01H4_48404</name>
</gene>
<reference evidence="1" key="1">
    <citation type="journal article" date="2014" name="Front. Microbiol.">
        <title>High frequency of phylogenetically diverse reductive dehalogenase-homologous genes in deep subseafloor sedimentary metagenomes.</title>
        <authorList>
            <person name="Kawai M."/>
            <person name="Futagami T."/>
            <person name="Toyoda A."/>
            <person name="Takaki Y."/>
            <person name="Nishi S."/>
            <person name="Hori S."/>
            <person name="Arai W."/>
            <person name="Tsubouchi T."/>
            <person name="Morono Y."/>
            <person name="Uchiyama I."/>
            <person name="Ito T."/>
            <person name="Fujiyama A."/>
            <person name="Inagaki F."/>
            <person name="Takami H."/>
        </authorList>
    </citation>
    <scope>NUCLEOTIDE SEQUENCE</scope>
    <source>
        <strain evidence="1">Expedition CK06-06</strain>
    </source>
</reference>
<proteinExistence type="predicted"/>
<accession>X1B6Z8</accession>